<organism evidence="6 7">
    <name type="scientific">Sphingomonas kyeonggiensis</name>
    <dbReference type="NCBI Taxonomy" id="1268553"/>
    <lineage>
        <taxon>Bacteria</taxon>
        <taxon>Pseudomonadati</taxon>
        <taxon>Pseudomonadota</taxon>
        <taxon>Alphaproteobacteria</taxon>
        <taxon>Sphingomonadales</taxon>
        <taxon>Sphingomonadaceae</taxon>
        <taxon>Sphingomonas</taxon>
    </lineage>
</organism>
<dbReference type="Pfam" id="PF01555">
    <property type="entry name" value="N6_N4_Mtase"/>
    <property type="match status" value="1"/>
</dbReference>
<sequence length="867" mass="97039">MTVDNYQAFLEAKIPQALLAGFECDLDEVRTHLTDGREMRPHVRAIVQWGVRGGRRGYFLAFGLHKTMIQLETVRIVADKAGGPAIIVLPLGVRQEFFADAELLGTMVAFCQSDAEIEKLADRIHWPADQQPIILTNYESVREGKIDVSRFVVASLDEADVLRSYGSKTYQEFLPLFEAVPYRYVATATPNPNRHKELIHYAGFLGIMDTGQALTRFFQRNSEKAGDLTLYPHKEEEFWLWLNSWACCANRPSDLGFSDDDYELPPIEVRWHVVAADLADAGTDSMGQGKLLRDAALGVQEAAREKRSTLPARIAKVTEIVAAAPADHFILWHDLEDERKALAVSVPESEFVYGSQKLGQREDIVERFKTGLLRNLGAKPSMLGAGGNLQRHCHRAIFAGVGFKFRDFIQAIHRIQRFGQPLPVVIDIVSAETETEVVRDLQMKWAQHDEMAERMSGIIRRFGLQHDVALAGLKRSIGVERREAAGTGWALANNDCVDEAARLEEGSVDLIVTSIPFSNHYEYTPSYNDFGHTDDDRHFFAQMDHLTPALFRALAPGRLACIHVKDRILFGSVTGEGVPTVNPFHAKAIFHYLSHGFQFLGMRHVDTDVVRENNQTYRLSYSEMLKDATKMGCGSPEYILLFRKPQTDRSKGYADNPVAKDPAGYSLARWQVDAHAHWRSSGDRLLTPEELAHETLADHVERFANMPIGTLVKAFREQSRGIVYDYDAHVAIGETIEERGASDGRGKLPRTFMALAPGSTDIGIWDDIVRMRTLNAEQARKGAEKHVCPLQFDIVDRLIDFYSMPGELVFDPFAGLGTVPMRAVKLGRRGAGSELNPTYFDFACQYLREAEAEAAVPSLFDLMGIAA</sequence>
<proteinExistence type="predicted"/>
<gene>
    <name evidence="6" type="ORF">HNP52_000325</name>
</gene>
<dbReference type="Gene3D" id="3.40.50.300">
    <property type="entry name" value="P-loop containing nucleotide triphosphate hydrolases"/>
    <property type="match status" value="1"/>
</dbReference>
<dbReference type="PRINTS" id="PR00508">
    <property type="entry name" value="S21N4MTFRASE"/>
</dbReference>
<name>A0A7W7NR68_9SPHN</name>
<keyword evidence="7" id="KW-1185">Reference proteome</keyword>
<dbReference type="InterPro" id="IPR002941">
    <property type="entry name" value="DNA_methylase_N4/N6"/>
</dbReference>
<dbReference type="GO" id="GO:0003677">
    <property type="term" value="F:DNA binding"/>
    <property type="evidence" value="ECO:0007669"/>
    <property type="project" value="InterPro"/>
</dbReference>
<dbReference type="InterPro" id="IPR029063">
    <property type="entry name" value="SAM-dependent_MTases_sf"/>
</dbReference>
<reference evidence="6 7" key="1">
    <citation type="submission" date="2020-08" db="EMBL/GenBank/DDBJ databases">
        <title>Functional genomics of gut bacteria from endangered species of beetles.</title>
        <authorList>
            <person name="Carlos-Shanley C."/>
        </authorList>
    </citation>
    <scope>NUCLEOTIDE SEQUENCE [LARGE SCALE GENOMIC DNA]</scope>
    <source>
        <strain evidence="6 7">S00224</strain>
    </source>
</reference>
<comment type="catalytic activity">
    <reaction evidence="4">
        <text>a 2'-deoxyadenosine in DNA + S-adenosyl-L-methionine = an N(6)-methyl-2'-deoxyadenosine in DNA + S-adenosyl-L-homocysteine + H(+)</text>
        <dbReference type="Rhea" id="RHEA:15197"/>
        <dbReference type="Rhea" id="RHEA-COMP:12418"/>
        <dbReference type="Rhea" id="RHEA-COMP:12419"/>
        <dbReference type="ChEBI" id="CHEBI:15378"/>
        <dbReference type="ChEBI" id="CHEBI:57856"/>
        <dbReference type="ChEBI" id="CHEBI:59789"/>
        <dbReference type="ChEBI" id="CHEBI:90615"/>
        <dbReference type="ChEBI" id="CHEBI:90616"/>
        <dbReference type="EC" id="2.1.1.72"/>
    </reaction>
</comment>
<dbReference type="InterPro" id="IPR001091">
    <property type="entry name" value="RM_Methyltransferase"/>
</dbReference>
<dbReference type="GO" id="GO:0032259">
    <property type="term" value="P:methylation"/>
    <property type="evidence" value="ECO:0007669"/>
    <property type="project" value="UniProtKB-KW"/>
</dbReference>
<evidence type="ECO:0000256" key="1">
    <source>
        <dbReference type="ARBA" id="ARBA00011900"/>
    </source>
</evidence>
<dbReference type="Proteomes" id="UP000575241">
    <property type="component" value="Unassembled WGS sequence"/>
</dbReference>
<dbReference type="SUPFAM" id="SSF52540">
    <property type="entry name" value="P-loop containing nucleoside triphosphate hydrolases"/>
    <property type="match status" value="2"/>
</dbReference>
<feature type="domain" description="DNA methylase N-4/N-6" evidence="5">
    <location>
        <begin position="508"/>
        <end position="842"/>
    </location>
</feature>
<dbReference type="GO" id="GO:0009007">
    <property type="term" value="F:site-specific DNA-methyltransferase (adenine-specific) activity"/>
    <property type="evidence" value="ECO:0007669"/>
    <property type="project" value="UniProtKB-EC"/>
</dbReference>
<dbReference type="InterPro" id="IPR027417">
    <property type="entry name" value="P-loop_NTPase"/>
</dbReference>
<comment type="caution">
    <text evidence="6">The sequence shown here is derived from an EMBL/GenBank/DDBJ whole genome shotgun (WGS) entry which is preliminary data.</text>
</comment>
<dbReference type="EMBL" id="JACHLN010000001">
    <property type="protein sequence ID" value="MBB4837274.1"/>
    <property type="molecule type" value="Genomic_DNA"/>
</dbReference>
<evidence type="ECO:0000256" key="4">
    <source>
        <dbReference type="ARBA" id="ARBA00047942"/>
    </source>
</evidence>
<protein>
    <recommendedName>
        <fullName evidence="1">site-specific DNA-methyltransferase (adenine-specific)</fullName>
        <ecNumber evidence="1">2.1.1.72</ecNumber>
    </recommendedName>
</protein>
<dbReference type="InterPro" id="IPR038718">
    <property type="entry name" value="SNF2-like_sf"/>
</dbReference>
<accession>A0A7W7NR68</accession>
<evidence type="ECO:0000259" key="5">
    <source>
        <dbReference type="Pfam" id="PF01555"/>
    </source>
</evidence>
<dbReference type="Gene3D" id="3.40.50.10810">
    <property type="entry name" value="Tandem AAA-ATPase domain"/>
    <property type="match status" value="1"/>
</dbReference>
<dbReference type="EC" id="2.1.1.72" evidence="1"/>
<evidence type="ECO:0000256" key="2">
    <source>
        <dbReference type="ARBA" id="ARBA00022603"/>
    </source>
</evidence>
<dbReference type="SUPFAM" id="SSF53335">
    <property type="entry name" value="S-adenosyl-L-methionine-dependent methyltransferases"/>
    <property type="match status" value="1"/>
</dbReference>
<dbReference type="AlphaFoldDB" id="A0A7W7NR68"/>
<keyword evidence="2 6" id="KW-0489">Methyltransferase</keyword>
<dbReference type="GO" id="GO:0008170">
    <property type="term" value="F:N-methyltransferase activity"/>
    <property type="evidence" value="ECO:0007669"/>
    <property type="project" value="InterPro"/>
</dbReference>
<dbReference type="Gene3D" id="3.40.50.150">
    <property type="entry name" value="Vaccinia Virus protein VP39"/>
    <property type="match status" value="1"/>
</dbReference>
<keyword evidence="3" id="KW-0808">Transferase</keyword>
<dbReference type="RefSeq" id="WP_184161556.1">
    <property type="nucleotide sequence ID" value="NZ_JACHLN010000001.1"/>
</dbReference>
<evidence type="ECO:0000313" key="6">
    <source>
        <dbReference type="EMBL" id="MBB4837274.1"/>
    </source>
</evidence>
<evidence type="ECO:0000313" key="7">
    <source>
        <dbReference type="Proteomes" id="UP000575241"/>
    </source>
</evidence>
<evidence type="ECO:0000256" key="3">
    <source>
        <dbReference type="ARBA" id="ARBA00022679"/>
    </source>
</evidence>